<comment type="catalytic activity">
    <reaction evidence="1 9">
        <text>N-(5-phospho-beta-D-ribosyl)anthranilate = 1-(2-carboxyphenylamino)-1-deoxy-D-ribulose 5-phosphate</text>
        <dbReference type="Rhea" id="RHEA:21540"/>
        <dbReference type="ChEBI" id="CHEBI:18277"/>
        <dbReference type="ChEBI" id="CHEBI:58613"/>
        <dbReference type="EC" id="5.3.1.24"/>
    </reaction>
</comment>
<dbReference type="InterPro" id="IPR013785">
    <property type="entry name" value="Aldolase_TIM"/>
</dbReference>
<evidence type="ECO:0000256" key="8">
    <source>
        <dbReference type="ARBA" id="ARBA00023235"/>
    </source>
</evidence>
<evidence type="ECO:0000313" key="12">
    <source>
        <dbReference type="Proteomes" id="UP001254848"/>
    </source>
</evidence>
<evidence type="ECO:0000256" key="4">
    <source>
        <dbReference type="ARBA" id="ARBA00022272"/>
    </source>
</evidence>
<dbReference type="EMBL" id="JAUOZS010000001">
    <property type="protein sequence ID" value="MDT8902882.1"/>
    <property type="molecule type" value="Genomic_DNA"/>
</dbReference>
<dbReference type="SUPFAM" id="SSF51366">
    <property type="entry name" value="Ribulose-phoshate binding barrel"/>
    <property type="match status" value="1"/>
</dbReference>
<evidence type="ECO:0000256" key="5">
    <source>
        <dbReference type="ARBA" id="ARBA00022605"/>
    </source>
</evidence>
<evidence type="ECO:0000256" key="6">
    <source>
        <dbReference type="ARBA" id="ARBA00022822"/>
    </source>
</evidence>
<gene>
    <name evidence="9" type="primary">trpF</name>
    <name evidence="11" type="ORF">Q4T40_16695</name>
</gene>
<sequence length="212" mass="21471">MIIKICGITTIDAACAARDAGADLIGFVFAPSRRRVSVAAAAEIARQVAGVGRVGVFVNQPLAVVQDTARRCCLDYVQLHGGEPPAYCRAVGWPIIKAMPVGPGFDPAAAAAAYPAEYILLDSLVPGQAGGTGVAFDWRRASGFTAGLPGPFIVAGGLTPANVGEAIRILRPAGIDVSGGVETAGAKDAAKIRQFVAAARAAQEGGETCSPA</sequence>
<dbReference type="Pfam" id="PF00697">
    <property type="entry name" value="PRAI"/>
    <property type="match status" value="1"/>
</dbReference>
<keyword evidence="5 9" id="KW-0028">Amino-acid biosynthesis</keyword>
<keyword evidence="12" id="KW-1185">Reference proteome</keyword>
<dbReference type="HAMAP" id="MF_00135">
    <property type="entry name" value="PRAI"/>
    <property type="match status" value="1"/>
</dbReference>
<dbReference type="EC" id="5.3.1.24" evidence="3 9"/>
<dbReference type="CDD" id="cd00405">
    <property type="entry name" value="PRAI"/>
    <property type="match status" value="1"/>
</dbReference>
<evidence type="ECO:0000313" key="11">
    <source>
        <dbReference type="EMBL" id="MDT8902882.1"/>
    </source>
</evidence>
<dbReference type="GO" id="GO:0016853">
    <property type="term" value="F:isomerase activity"/>
    <property type="evidence" value="ECO:0007669"/>
    <property type="project" value="UniProtKB-KW"/>
</dbReference>
<evidence type="ECO:0000256" key="3">
    <source>
        <dbReference type="ARBA" id="ARBA00012572"/>
    </source>
</evidence>
<evidence type="ECO:0000256" key="7">
    <source>
        <dbReference type="ARBA" id="ARBA00023141"/>
    </source>
</evidence>
<dbReference type="Gene3D" id="3.20.20.70">
    <property type="entry name" value="Aldolase class I"/>
    <property type="match status" value="1"/>
</dbReference>
<dbReference type="InterPro" id="IPR011060">
    <property type="entry name" value="RibuloseP-bd_barrel"/>
</dbReference>
<feature type="domain" description="N-(5'phosphoribosyl) anthranilate isomerase (PRAI)" evidence="10">
    <location>
        <begin position="3"/>
        <end position="197"/>
    </location>
</feature>
<dbReference type="PANTHER" id="PTHR42894">
    <property type="entry name" value="N-(5'-PHOSPHORIBOSYL)ANTHRANILATE ISOMERASE"/>
    <property type="match status" value="1"/>
</dbReference>
<dbReference type="InterPro" id="IPR044643">
    <property type="entry name" value="TrpF_fam"/>
</dbReference>
<keyword evidence="6 9" id="KW-0822">Tryptophan biosynthesis</keyword>
<dbReference type="Proteomes" id="UP001254848">
    <property type="component" value="Unassembled WGS sequence"/>
</dbReference>
<reference evidence="11 12" key="1">
    <citation type="submission" date="2023-07" db="EMBL/GenBank/DDBJ databases">
        <title>The novel representative of Negativicutes class, Anaeroselena agilis gen. nov. sp. nov.</title>
        <authorList>
            <person name="Prokofeva M.I."/>
            <person name="Elcheninov A.G."/>
            <person name="Klyukina A."/>
            <person name="Kublanov I.V."/>
            <person name="Frolov E.N."/>
            <person name="Podosokorskaya O.A."/>
        </authorList>
    </citation>
    <scope>NUCLEOTIDE SEQUENCE [LARGE SCALE GENOMIC DNA]</scope>
    <source>
        <strain evidence="11 12">4137-cl</strain>
    </source>
</reference>
<evidence type="ECO:0000256" key="2">
    <source>
        <dbReference type="ARBA" id="ARBA00004664"/>
    </source>
</evidence>
<organism evidence="11 12">
    <name type="scientific">Anaeroselena agilis</name>
    <dbReference type="NCBI Taxonomy" id="3063788"/>
    <lineage>
        <taxon>Bacteria</taxon>
        <taxon>Bacillati</taxon>
        <taxon>Bacillota</taxon>
        <taxon>Negativicutes</taxon>
        <taxon>Acetonemataceae</taxon>
        <taxon>Anaeroselena</taxon>
    </lineage>
</organism>
<dbReference type="InterPro" id="IPR001240">
    <property type="entry name" value="PRAI_dom"/>
</dbReference>
<accession>A0ABU3P2L4</accession>
<evidence type="ECO:0000259" key="10">
    <source>
        <dbReference type="Pfam" id="PF00697"/>
    </source>
</evidence>
<evidence type="ECO:0000256" key="9">
    <source>
        <dbReference type="HAMAP-Rule" id="MF_00135"/>
    </source>
</evidence>
<keyword evidence="8 9" id="KW-0413">Isomerase</keyword>
<comment type="similarity">
    <text evidence="9">Belongs to the TrpF family.</text>
</comment>
<keyword evidence="7 9" id="KW-0057">Aromatic amino acid biosynthesis</keyword>
<dbReference type="PANTHER" id="PTHR42894:SF1">
    <property type="entry name" value="N-(5'-PHOSPHORIBOSYL)ANTHRANILATE ISOMERASE"/>
    <property type="match status" value="1"/>
</dbReference>
<comment type="pathway">
    <text evidence="2 9">Amino-acid biosynthesis; L-tryptophan biosynthesis; L-tryptophan from chorismate: step 3/5.</text>
</comment>
<evidence type="ECO:0000256" key="1">
    <source>
        <dbReference type="ARBA" id="ARBA00001164"/>
    </source>
</evidence>
<protein>
    <recommendedName>
        <fullName evidence="4 9">N-(5'-phosphoribosyl)anthranilate isomerase</fullName>
        <shortName evidence="9">PRAI</shortName>
        <ecNumber evidence="3 9">5.3.1.24</ecNumber>
    </recommendedName>
</protein>
<name>A0ABU3P2L4_9FIRM</name>
<comment type="caution">
    <text evidence="11">The sequence shown here is derived from an EMBL/GenBank/DDBJ whole genome shotgun (WGS) entry which is preliminary data.</text>
</comment>
<proteinExistence type="inferred from homology"/>